<evidence type="ECO:0000313" key="5">
    <source>
        <dbReference type="Proteomes" id="UP000598971"/>
    </source>
</evidence>
<dbReference type="PANTHER" id="PTHR43739:SF5">
    <property type="entry name" value="EXO-ALPHA-SIALIDASE"/>
    <property type="match status" value="1"/>
</dbReference>
<name>A0A8J8FN40_9BACT</name>
<dbReference type="InterPro" id="IPR031778">
    <property type="entry name" value="Sortilin_N"/>
</dbReference>
<evidence type="ECO:0000259" key="3">
    <source>
        <dbReference type="Pfam" id="PF15902"/>
    </source>
</evidence>
<keyword evidence="1" id="KW-0677">Repeat</keyword>
<dbReference type="Proteomes" id="UP000598971">
    <property type="component" value="Unassembled WGS sequence"/>
</dbReference>
<keyword evidence="5" id="KW-1185">Reference proteome</keyword>
<dbReference type="RefSeq" id="WP_171609861.1">
    <property type="nucleotide sequence ID" value="NZ_WHPF01000021.1"/>
</dbReference>
<evidence type="ECO:0000313" key="4">
    <source>
        <dbReference type="EMBL" id="NNV57909.1"/>
    </source>
</evidence>
<feature type="signal peptide" evidence="2">
    <location>
        <begin position="1"/>
        <end position="20"/>
    </location>
</feature>
<dbReference type="PANTHER" id="PTHR43739">
    <property type="entry name" value="XYLOGLUCANASE (EUROFUNG)"/>
    <property type="match status" value="1"/>
</dbReference>
<evidence type="ECO:0000256" key="2">
    <source>
        <dbReference type="SAM" id="SignalP"/>
    </source>
</evidence>
<sequence length="1070" mass="117961">MNRVNIFCCVIAACFFTLVAEGQTKKKGQAAPVIPVNNNTEIYTGLQWRNIGPFRGGRSIAVTGIPGNNMVYYAGTVGGGVWKTTDGGNSWDVVSDTVFHSSSVGAVAVAASNVNVVYSGMGEVEMRGNISFGDGVYKSIDAGKTWQHMGLTQSNAIGSIVVHPQNPDLVYVAAQGKIWGPTPNKERGLFRSKDGGKSWQQVLFVDDTTGCVDVKMDAINPAILYASMWKAWRTPYSLSSGGKGSGLYKSTDGGDTWTLISENPGMPKGLKGKIICTVSPVNHNKLWAIVENEQYGVYHSEDGGASWSRVSTLNDLTQRPWYFSQLFADTKSEHTLYVLNVEFWKSIDDGATWKVVNNRHGDNHDMWINPTDANNWIMGDDGGPQITFDGGKNFTAQHLPTAQFYHVNLDNEFPYNIYGPQQDNSSIKIKSRTASDIIADKDWHPVGGGEAGYIVPDPTDAAITYGGEYDGLMSTFNERTDQYRCISVYPEQNYGIGASKYKYRFNWTYPIGFSPHNPKCLYATSNIVHRSFDGGQSWEDISPDLTRHDTSTLQPSGGPITLDITGTETYATIFAFAESPVTAGVLWAGSDDGLVHISTDNGKSWANVTPPSLPAFALISYVEPSHFDAAVCYVSATRYKSGDERPYILKTADYGKTWVMLTNGLDEHVYNRCVREDPTHKGLLYAGMETGIMISFDDGASWQSLQLNLPNTPVHDIQIQSRENDLVIATHGRSFWILDDLTTIYQLNDAAKAKAFLFKPRATYRFPGTGGSLGNGESIHDGQNLSNGVIFRYYLQTKPAGEIKLAFYTNSGDSIIAYSNIKDSKGDNAEPAAAFYENKKQLAANMLKAVPGINQFVWNMRYPEAKGDTSATFEASLQGPVIVPGTYKAKFFADGVVVNEQTFTILRDPRNAATIADLQEQFDLNLNICKKLNQLSAGTAQIKQITRQINDFLGSITDSANAQPFKQEGQQIIADITAIKDELFNEKIQANEDNLRFPLKLEEKLATMNYLLQLADSKPTKGMYQVYNDLTQKIDLQLQHLQTIINTKIPAFNNKAKSIQRNTIHIDVAP</sequence>
<dbReference type="Gene3D" id="2.130.10.10">
    <property type="entry name" value="YVTN repeat-like/Quinoprotein amine dehydrogenase"/>
    <property type="match status" value="3"/>
</dbReference>
<dbReference type="EMBL" id="WHPF01000021">
    <property type="protein sequence ID" value="NNV57909.1"/>
    <property type="molecule type" value="Genomic_DNA"/>
</dbReference>
<proteinExistence type="predicted"/>
<dbReference type="Pfam" id="PF15902">
    <property type="entry name" value="Sortilin-Vps10"/>
    <property type="match status" value="1"/>
</dbReference>
<dbReference type="CDD" id="cd15482">
    <property type="entry name" value="Sialidase_non-viral"/>
    <property type="match status" value="3"/>
</dbReference>
<dbReference type="InterPro" id="IPR015943">
    <property type="entry name" value="WD40/YVTN_repeat-like_dom_sf"/>
</dbReference>
<reference evidence="4" key="1">
    <citation type="submission" date="2019-10" db="EMBL/GenBank/DDBJ databases">
        <title>Draft genome sequence of Panacibacter sp. KCS-6.</title>
        <authorList>
            <person name="Yim K.J."/>
        </authorList>
    </citation>
    <scope>NUCLEOTIDE SEQUENCE</scope>
    <source>
        <strain evidence="4">KCS-6</strain>
    </source>
</reference>
<organism evidence="4 5">
    <name type="scientific">Limnovirga soli</name>
    <dbReference type="NCBI Taxonomy" id="2656915"/>
    <lineage>
        <taxon>Bacteria</taxon>
        <taxon>Pseudomonadati</taxon>
        <taxon>Bacteroidota</taxon>
        <taxon>Chitinophagia</taxon>
        <taxon>Chitinophagales</taxon>
        <taxon>Chitinophagaceae</taxon>
        <taxon>Limnovirga</taxon>
    </lineage>
</organism>
<dbReference type="AlphaFoldDB" id="A0A8J8FN40"/>
<evidence type="ECO:0000256" key="1">
    <source>
        <dbReference type="ARBA" id="ARBA00022737"/>
    </source>
</evidence>
<keyword evidence="4" id="KW-0378">Hydrolase</keyword>
<dbReference type="SUPFAM" id="SSF110296">
    <property type="entry name" value="Oligoxyloglucan reducing end-specific cellobiohydrolase"/>
    <property type="match status" value="2"/>
</dbReference>
<dbReference type="InterPro" id="IPR036278">
    <property type="entry name" value="Sialidase_sf"/>
</dbReference>
<protein>
    <submittedName>
        <fullName evidence="4">Glycosyl hydrolase</fullName>
    </submittedName>
</protein>
<feature type="domain" description="Sortilin N-terminal" evidence="3">
    <location>
        <begin position="136"/>
        <end position="263"/>
    </location>
</feature>
<accession>A0A8J8FN40</accession>
<feature type="chain" id="PRO_5035183778" evidence="2">
    <location>
        <begin position="21"/>
        <end position="1070"/>
    </location>
</feature>
<dbReference type="SUPFAM" id="SSF50939">
    <property type="entry name" value="Sialidases"/>
    <property type="match status" value="1"/>
</dbReference>
<dbReference type="GO" id="GO:0010411">
    <property type="term" value="P:xyloglucan metabolic process"/>
    <property type="evidence" value="ECO:0007669"/>
    <property type="project" value="TreeGrafter"/>
</dbReference>
<dbReference type="GO" id="GO:0016787">
    <property type="term" value="F:hydrolase activity"/>
    <property type="evidence" value="ECO:0007669"/>
    <property type="project" value="UniProtKB-KW"/>
</dbReference>
<comment type="caution">
    <text evidence="4">The sequence shown here is derived from an EMBL/GenBank/DDBJ whole genome shotgun (WGS) entry which is preliminary data.</text>
</comment>
<keyword evidence="2" id="KW-0732">Signal</keyword>
<dbReference type="InterPro" id="IPR052025">
    <property type="entry name" value="Xyloglucanase_GH74"/>
</dbReference>
<gene>
    <name evidence="4" type="ORF">GD597_20765</name>
</gene>